<sequence>MNIPPKESYVQKQGKNEVYDYSMSLVPFEPSQLTKCSMAHKECVVNYSYVPISKEAHIMQDRRVDLSFPDQREKLDDFDPFSDNGYKNMGVYEGEATEYEKHGQQEEETDEDDSDYTVDLKTLVDD</sequence>
<comment type="caution">
    <text evidence="2">The sequence shown here is derived from an EMBL/GenBank/DDBJ whole genome shotgun (WGS) entry which is preliminary data.</text>
</comment>
<evidence type="ECO:0000313" key="2">
    <source>
        <dbReference type="EMBL" id="KAJ0221212.1"/>
    </source>
</evidence>
<keyword evidence="3" id="KW-1185">Reference proteome</keyword>
<proteinExistence type="predicted"/>
<evidence type="ECO:0000256" key="1">
    <source>
        <dbReference type="SAM" id="MobiDB-lite"/>
    </source>
</evidence>
<gene>
    <name evidence="2" type="ORF">LSAT_V11C200083390</name>
</gene>
<dbReference type="EMBL" id="NBSK02000002">
    <property type="protein sequence ID" value="KAJ0221212.1"/>
    <property type="molecule type" value="Genomic_DNA"/>
</dbReference>
<name>A0A9R1W755_LACSA</name>
<accession>A0A9R1W755</accession>
<feature type="region of interest" description="Disordered" evidence="1">
    <location>
        <begin position="73"/>
        <end position="126"/>
    </location>
</feature>
<dbReference type="Proteomes" id="UP000235145">
    <property type="component" value="Unassembled WGS sequence"/>
</dbReference>
<dbReference type="AlphaFoldDB" id="A0A9R1W755"/>
<reference evidence="2 3" key="1">
    <citation type="journal article" date="2017" name="Nat. Commun.">
        <title>Genome assembly with in vitro proximity ligation data and whole-genome triplication in lettuce.</title>
        <authorList>
            <person name="Reyes-Chin-Wo S."/>
            <person name="Wang Z."/>
            <person name="Yang X."/>
            <person name="Kozik A."/>
            <person name="Arikit S."/>
            <person name="Song C."/>
            <person name="Xia L."/>
            <person name="Froenicke L."/>
            <person name="Lavelle D.O."/>
            <person name="Truco M.J."/>
            <person name="Xia R."/>
            <person name="Zhu S."/>
            <person name="Xu C."/>
            <person name="Xu H."/>
            <person name="Xu X."/>
            <person name="Cox K."/>
            <person name="Korf I."/>
            <person name="Meyers B.C."/>
            <person name="Michelmore R.W."/>
        </authorList>
    </citation>
    <scope>NUCLEOTIDE SEQUENCE [LARGE SCALE GENOMIC DNA]</scope>
    <source>
        <strain evidence="3">cv. Salinas</strain>
        <tissue evidence="2">Seedlings</tissue>
    </source>
</reference>
<organism evidence="2 3">
    <name type="scientific">Lactuca sativa</name>
    <name type="common">Garden lettuce</name>
    <dbReference type="NCBI Taxonomy" id="4236"/>
    <lineage>
        <taxon>Eukaryota</taxon>
        <taxon>Viridiplantae</taxon>
        <taxon>Streptophyta</taxon>
        <taxon>Embryophyta</taxon>
        <taxon>Tracheophyta</taxon>
        <taxon>Spermatophyta</taxon>
        <taxon>Magnoliopsida</taxon>
        <taxon>eudicotyledons</taxon>
        <taxon>Gunneridae</taxon>
        <taxon>Pentapetalae</taxon>
        <taxon>asterids</taxon>
        <taxon>campanulids</taxon>
        <taxon>Asterales</taxon>
        <taxon>Asteraceae</taxon>
        <taxon>Cichorioideae</taxon>
        <taxon>Cichorieae</taxon>
        <taxon>Lactucinae</taxon>
        <taxon>Lactuca</taxon>
    </lineage>
</organism>
<feature type="compositionally biased region" description="Acidic residues" evidence="1">
    <location>
        <begin position="106"/>
        <end position="116"/>
    </location>
</feature>
<evidence type="ECO:0000313" key="3">
    <source>
        <dbReference type="Proteomes" id="UP000235145"/>
    </source>
</evidence>
<protein>
    <submittedName>
        <fullName evidence="2">Uncharacterized protein</fullName>
    </submittedName>
</protein>